<dbReference type="GO" id="GO:0003995">
    <property type="term" value="F:acyl-CoA dehydrogenase activity"/>
    <property type="evidence" value="ECO:0007669"/>
    <property type="project" value="TreeGrafter"/>
</dbReference>
<evidence type="ECO:0000256" key="3">
    <source>
        <dbReference type="ARBA" id="ARBA00023002"/>
    </source>
</evidence>
<dbReference type="Gene3D" id="2.40.110.10">
    <property type="entry name" value="Butyryl-CoA Dehydrogenase, subunit A, domain 2"/>
    <property type="match status" value="1"/>
</dbReference>
<dbReference type="AlphaFoldDB" id="A0AA90H6Z5"/>
<keyword evidence="2" id="KW-0274">FAD</keyword>
<dbReference type="GO" id="GO:0050660">
    <property type="term" value="F:flavin adenine dinucleotide binding"/>
    <property type="evidence" value="ECO:0007669"/>
    <property type="project" value="InterPro"/>
</dbReference>
<dbReference type="InterPro" id="IPR036250">
    <property type="entry name" value="AcylCo_DH-like_C"/>
</dbReference>
<evidence type="ECO:0000259" key="4">
    <source>
        <dbReference type="Pfam" id="PF02771"/>
    </source>
</evidence>
<dbReference type="Gene3D" id="1.10.540.10">
    <property type="entry name" value="Acyl-CoA dehydrogenase/oxidase, N-terminal domain"/>
    <property type="match status" value="1"/>
</dbReference>
<name>A0AA90H6Z5_9ACTN</name>
<organism evidence="5">
    <name type="scientific">Streptantibioticus silvisoli</name>
    <dbReference type="NCBI Taxonomy" id="2705255"/>
    <lineage>
        <taxon>Bacteria</taxon>
        <taxon>Bacillati</taxon>
        <taxon>Actinomycetota</taxon>
        <taxon>Actinomycetes</taxon>
        <taxon>Kitasatosporales</taxon>
        <taxon>Streptomycetaceae</taxon>
        <taxon>Streptantibioticus</taxon>
    </lineage>
</organism>
<dbReference type="Pfam" id="PF02771">
    <property type="entry name" value="Acyl-CoA_dh_N"/>
    <property type="match status" value="1"/>
</dbReference>
<gene>
    <name evidence="5" type="ORF">POF50_007095</name>
</gene>
<sequence>MRSLDQARTVCEQYHPGLLPALAEIPFAEREAPGSPAIDLFRKHGGAGLLVPREFGGQGADALDALRVQQAIGALSPSLAAAVCMHHFTAAMLYSLAGEHDRLTPRQRDLLGAIAPGGLVMASGWAEGRTQQNVLLPTVTARAAEGGYLLTGTKKPCSLSGSMDLLTASIAVPGRNGEPELALALIPVPSAGLTVHPFWGNTLLAAAESDEVRLADVFVPREMVVRTSPEDPHRLADLQTAGFIWFETLICAGYVGAAGALVEAVVDGGRGIPAERAALVQQAQAALALLEGAARAVQAGVRGDEAVAAVLVARFAVQDALPQIASRALELLGGLDFVSSPDHSQLAAALRALAFHPPSRAACAEPLMGYFAGCPLELA</sequence>
<evidence type="ECO:0000256" key="1">
    <source>
        <dbReference type="ARBA" id="ARBA00022630"/>
    </source>
</evidence>
<feature type="domain" description="Acyl-CoA dehydrogenase/oxidase N-terminal" evidence="4">
    <location>
        <begin position="20"/>
        <end position="95"/>
    </location>
</feature>
<dbReference type="SUPFAM" id="SSF47203">
    <property type="entry name" value="Acyl-CoA dehydrogenase C-terminal domain-like"/>
    <property type="match status" value="1"/>
</dbReference>
<dbReference type="PANTHER" id="PTHR43884">
    <property type="entry name" value="ACYL-COA DEHYDROGENASE"/>
    <property type="match status" value="1"/>
</dbReference>
<comment type="caution">
    <text evidence="5">The sequence shown here is derived from an EMBL/GenBank/DDBJ whole genome shotgun (WGS) entry which is preliminary data.</text>
</comment>
<dbReference type="InterPro" id="IPR013786">
    <property type="entry name" value="AcylCoA_DH/ox_N"/>
</dbReference>
<dbReference type="RefSeq" id="WP_271316888.1">
    <property type="nucleotide sequence ID" value="NZ_JABXJJ020000008.1"/>
</dbReference>
<protein>
    <submittedName>
        <fullName evidence="5">Acyl-CoA dehydrogenase family protein</fullName>
        <ecNumber evidence="5">1.-.-.-</ecNumber>
    </submittedName>
</protein>
<dbReference type="EMBL" id="JABXJJ020000008">
    <property type="protein sequence ID" value="MDI5969112.1"/>
    <property type="molecule type" value="Genomic_DNA"/>
</dbReference>
<keyword evidence="1" id="KW-0285">Flavoprotein</keyword>
<evidence type="ECO:0000313" key="5">
    <source>
        <dbReference type="EMBL" id="MDI5969112.1"/>
    </source>
</evidence>
<dbReference type="InterPro" id="IPR046373">
    <property type="entry name" value="Acyl-CoA_Oxase/DH_mid-dom_sf"/>
</dbReference>
<reference evidence="5" key="1">
    <citation type="submission" date="2023-05" db="EMBL/GenBank/DDBJ databases">
        <title>Streptantibioticus silvisoli sp. nov., acidotolerant actinomycetes 1 from pine litter.</title>
        <authorList>
            <person name="Swiecimska M."/>
            <person name="Golinska P."/>
            <person name="Sangal V."/>
            <person name="Wachnowicz B."/>
            <person name="Goodfellow M."/>
        </authorList>
    </citation>
    <scope>NUCLEOTIDE SEQUENCE</scope>
    <source>
        <strain evidence="5">SL13</strain>
    </source>
</reference>
<dbReference type="InterPro" id="IPR009100">
    <property type="entry name" value="AcylCoA_DH/oxidase_NM_dom_sf"/>
</dbReference>
<evidence type="ECO:0000256" key="2">
    <source>
        <dbReference type="ARBA" id="ARBA00022827"/>
    </source>
</evidence>
<dbReference type="EC" id="1.-.-.-" evidence="5"/>
<keyword evidence="3 5" id="KW-0560">Oxidoreductase</keyword>
<proteinExistence type="predicted"/>
<dbReference type="PANTHER" id="PTHR43884:SF20">
    <property type="entry name" value="ACYL-COA DEHYDROGENASE FADE28"/>
    <property type="match status" value="1"/>
</dbReference>
<dbReference type="InterPro" id="IPR037069">
    <property type="entry name" value="AcylCoA_DH/ox_N_sf"/>
</dbReference>
<accession>A0AA90H6Z5</accession>
<dbReference type="SUPFAM" id="SSF56645">
    <property type="entry name" value="Acyl-CoA dehydrogenase NM domain-like"/>
    <property type="match status" value="1"/>
</dbReference>